<keyword evidence="2" id="KW-1185">Reference proteome</keyword>
<organism evidence="1 2">
    <name type="scientific">Vigna unguiculata</name>
    <name type="common">Cowpea</name>
    <dbReference type="NCBI Taxonomy" id="3917"/>
    <lineage>
        <taxon>Eukaryota</taxon>
        <taxon>Viridiplantae</taxon>
        <taxon>Streptophyta</taxon>
        <taxon>Embryophyta</taxon>
        <taxon>Tracheophyta</taxon>
        <taxon>Spermatophyta</taxon>
        <taxon>Magnoliopsida</taxon>
        <taxon>eudicotyledons</taxon>
        <taxon>Gunneridae</taxon>
        <taxon>Pentapetalae</taxon>
        <taxon>rosids</taxon>
        <taxon>fabids</taxon>
        <taxon>Fabales</taxon>
        <taxon>Fabaceae</taxon>
        <taxon>Papilionoideae</taxon>
        <taxon>50 kb inversion clade</taxon>
        <taxon>NPAAA clade</taxon>
        <taxon>indigoferoid/millettioid clade</taxon>
        <taxon>Phaseoleae</taxon>
        <taxon>Vigna</taxon>
    </lineage>
</organism>
<sequence>MLRMVTTLLDHHHTWMSKLDSIEHQLSSVQEQLALLNIGRDTPNPEVVVDSVEGSESEQFEDATDDE</sequence>
<name>A0A4D6M006_VIGUN</name>
<proteinExistence type="predicted"/>
<dbReference type="EMBL" id="CP039349">
    <property type="protein sequence ID" value="QCD94227.1"/>
    <property type="molecule type" value="Genomic_DNA"/>
</dbReference>
<gene>
    <name evidence="1" type="ORF">DEO72_LG5g2308</name>
</gene>
<evidence type="ECO:0000313" key="1">
    <source>
        <dbReference type="EMBL" id="QCD94227.1"/>
    </source>
</evidence>
<dbReference type="AlphaFoldDB" id="A0A4D6M006"/>
<protein>
    <submittedName>
        <fullName evidence="1">Uncharacterized protein</fullName>
    </submittedName>
</protein>
<accession>A0A4D6M006</accession>
<reference evidence="1 2" key="1">
    <citation type="submission" date="2019-04" db="EMBL/GenBank/DDBJ databases">
        <title>An improved genome assembly and genetic linkage map for asparagus bean, Vigna unguiculata ssp. sesquipedialis.</title>
        <authorList>
            <person name="Xia Q."/>
            <person name="Zhang R."/>
            <person name="Dong Y."/>
        </authorList>
    </citation>
    <scope>NUCLEOTIDE SEQUENCE [LARGE SCALE GENOMIC DNA]</scope>
    <source>
        <tissue evidence="1">Leaf</tissue>
    </source>
</reference>
<dbReference type="Proteomes" id="UP000501690">
    <property type="component" value="Linkage Group LG5"/>
</dbReference>
<evidence type="ECO:0000313" key="2">
    <source>
        <dbReference type="Proteomes" id="UP000501690"/>
    </source>
</evidence>